<comment type="caution">
    <text evidence="2">The sequence shown here is derived from an EMBL/GenBank/DDBJ whole genome shotgun (WGS) entry which is preliminary data.</text>
</comment>
<feature type="compositionally biased region" description="Basic and acidic residues" evidence="1">
    <location>
        <begin position="177"/>
        <end position="191"/>
    </location>
</feature>
<feature type="compositionally biased region" description="Polar residues" evidence="1">
    <location>
        <begin position="415"/>
        <end position="431"/>
    </location>
</feature>
<evidence type="ECO:0008006" key="4">
    <source>
        <dbReference type="Google" id="ProtNLM"/>
    </source>
</evidence>
<feature type="compositionally biased region" description="Polar residues" evidence="1">
    <location>
        <begin position="69"/>
        <end position="82"/>
    </location>
</feature>
<feature type="compositionally biased region" description="Acidic residues" evidence="1">
    <location>
        <begin position="166"/>
        <end position="176"/>
    </location>
</feature>
<feature type="compositionally biased region" description="Polar residues" evidence="1">
    <location>
        <begin position="286"/>
        <end position="295"/>
    </location>
</feature>
<accession>A0AAV9I0C4</accession>
<feature type="compositionally biased region" description="Basic and acidic residues" evidence="1">
    <location>
        <begin position="236"/>
        <end position="245"/>
    </location>
</feature>
<feature type="region of interest" description="Disordered" evidence="1">
    <location>
        <begin position="234"/>
        <end position="258"/>
    </location>
</feature>
<feature type="compositionally biased region" description="Polar residues" evidence="1">
    <location>
        <begin position="149"/>
        <end position="160"/>
    </location>
</feature>
<reference evidence="2" key="2">
    <citation type="submission" date="2023-06" db="EMBL/GenBank/DDBJ databases">
        <authorList>
            <consortium name="Lawrence Berkeley National Laboratory"/>
            <person name="Mondo S.J."/>
            <person name="Hensen N."/>
            <person name="Bonometti L."/>
            <person name="Westerberg I."/>
            <person name="Brannstrom I.O."/>
            <person name="Guillou S."/>
            <person name="Cros-Aarteil S."/>
            <person name="Calhoun S."/>
            <person name="Haridas S."/>
            <person name="Kuo A."/>
            <person name="Pangilinan J."/>
            <person name="Riley R."/>
            <person name="Labutti K."/>
            <person name="Andreopoulos B."/>
            <person name="Lipzen A."/>
            <person name="Chen C."/>
            <person name="Yanf M."/>
            <person name="Daum C."/>
            <person name="Ng V."/>
            <person name="Clum A."/>
            <person name="Steindorff A."/>
            <person name="Ohm R."/>
            <person name="Martin F."/>
            <person name="Silar P."/>
            <person name="Natvig D."/>
            <person name="Lalanne C."/>
            <person name="Gautier V."/>
            <person name="Ament-Velasquez S.L."/>
            <person name="Kruys A."/>
            <person name="Hutchinson M.I."/>
            <person name="Powell A.J."/>
            <person name="Barry K."/>
            <person name="Miller A.N."/>
            <person name="Grigoriev I.V."/>
            <person name="Debuchy R."/>
            <person name="Gladieux P."/>
            <person name="Thoren M.H."/>
            <person name="Johannesson H."/>
        </authorList>
    </citation>
    <scope>NUCLEOTIDE SEQUENCE</scope>
    <source>
        <strain evidence="2">PSN324</strain>
    </source>
</reference>
<sequence>MSQRELSSSKIIFADILGSRHPRTYSRKGKDREAVTVLPALKPTIQDPRRKPSSDPTGLRAAKKIWRDVSTQSHSRTATSPDPIQVGEAKRATQAERRAETIQADKEEYADVNHDGNSRFLPEHSDLEEGSSGEDGEKSRSRHIAPRCLSSSRSQRSPKVQHSVEDSDDSCQEDQIEADKIMNADQKDKKMLPTPVSYHDHRRRPGRPYLHQAKGVRRRPYLIFSQTPSHRLKQLPKSEKKKTIFDSRPNLGDGFSDGEAKHSGLVTLTRNGKQLATGPSFEPLDVTQSKSQASKSPVKKADLINKRKVRRAKIEDNSFEVPLKKQKKDTQREISKEEDEQRDQELPVVIEEMFPVDITRQHDPKDLNEANERIVINTQEEPHLSSDSSVQLIIPNSDIAPDSYRSHQTQHEDPSNSWETYIPDSSSNTRARSVPALSSSSPWKQTSQSPQKRPSSFVEGTDIPRTTFARTLRRVNTQ</sequence>
<reference evidence="2" key="1">
    <citation type="journal article" date="2023" name="Mol. Phylogenet. Evol.">
        <title>Genome-scale phylogeny and comparative genomics of the fungal order Sordariales.</title>
        <authorList>
            <person name="Hensen N."/>
            <person name="Bonometti L."/>
            <person name="Westerberg I."/>
            <person name="Brannstrom I.O."/>
            <person name="Guillou S."/>
            <person name="Cros-Aarteil S."/>
            <person name="Calhoun S."/>
            <person name="Haridas S."/>
            <person name="Kuo A."/>
            <person name="Mondo S."/>
            <person name="Pangilinan J."/>
            <person name="Riley R."/>
            <person name="LaButti K."/>
            <person name="Andreopoulos B."/>
            <person name="Lipzen A."/>
            <person name="Chen C."/>
            <person name="Yan M."/>
            <person name="Daum C."/>
            <person name="Ng V."/>
            <person name="Clum A."/>
            <person name="Steindorff A."/>
            <person name="Ohm R.A."/>
            <person name="Martin F."/>
            <person name="Silar P."/>
            <person name="Natvig D.O."/>
            <person name="Lalanne C."/>
            <person name="Gautier V."/>
            <person name="Ament-Velasquez S.L."/>
            <person name="Kruys A."/>
            <person name="Hutchinson M.I."/>
            <person name="Powell A.J."/>
            <person name="Barry K."/>
            <person name="Miller A.N."/>
            <person name="Grigoriev I.V."/>
            <person name="Debuchy R."/>
            <person name="Gladieux P."/>
            <person name="Hiltunen Thoren M."/>
            <person name="Johannesson H."/>
        </authorList>
    </citation>
    <scope>NUCLEOTIDE SEQUENCE</scope>
    <source>
        <strain evidence="2">PSN324</strain>
    </source>
</reference>
<feature type="region of interest" description="Disordered" evidence="1">
    <location>
        <begin position="315"/>
        <end position="347"/>
    </location>
</feature>
<gene>
    <name evidence="2" type="ORF">QBC42DRAFT_248805</name>
</gene>
<evidence type="ECO:0000313" key="2">
    <source>
        <dbReference type="EMBL" id="KAK4465238.1"/>
    </source>
</evidence>
<protein>
    <recommendedName>
        <fullName evidence="4">Shugoshin C-terminal domain-containing protein</fullName>
    </recommendedName>
</protein>
<feature type="region of interest" description="Disordered" evidence="1">
    <location>
        <begin position="274"/>
        <end position="300"/>
    </location>
</feature>
<dbReference type="AlphaFoldDB" id="A0AAV9I0C4"/>
<name>A0AAV9I0C4_9PEZI</name>
<keyword evidence="3" id="KW-1185">Reference proteome</keyword>
<dbReference type="EMBL" id="MU864941">
    <property type="protein sequence ID" value="KAK4465238.1"/>
    <property type="molecule type" value="Genomic_DNA"/>
</dbReference>
<organism evidence="2 3">
    <name type="scientific">Cladorrhinum samala</name>
    <dbReference type="NCBI Taxonomy" id="585594"/>
    <lineage>
        <taxon>Eukaryota</taxon>
        <taxon>Fungi</taxon>
        <taxon>Dikarya</taxon>
        <taxon>Ascomycota</taxon>
        <taxon>Pezizomycotina</taxon>
        <taxon>Sordariomycetes</taxon>
        <taxon>Sordariomycetidae</taxon>
        <taxon>Sordariales</taxon>
        <taxon>Podosporaceae</taxon>
        <taxon>Cladorrhinum</taxon>
    </lineage>
</organism>
<feature type="compositionally biased region" description="Basic and acidic residues" evidence="1">
    <location>
        <begin position="88"/>
        <end position="127"/>
    </location>
</feature>
<feature type="region of interest" description="Disordered" evidence="1">
    <location>
        <begin position="19"/>
        <end position="207"/>
    </location>
</feature>
<feature type="region of interest" description="Disordered" evidence="1">
    <location>
        <begin position="399"/>
        <end position="478"/>
    </location>
</feature>
<evidence type="ECO:0000256" key="1">
    <source>
        <dbReference type="SAM" id="MobiDB-lite"/>
    </source>
</evidence>
<dbReference type="Proteomes" id="UP001321749">
    <property type="component" value="Unassembled WGS sequence"/>
</dbReference>
<evidence type="ECO:0000313" key="3">
    <source>
        <dbReference type="Proteomes" id="UP001321749"/>
    </source>
</evidence>
<feature type="compositionally biased region" description="Low complexity" evidence="1">
    <location>
        <begin position="438"/>
        <end position="452"/>
    </location>
</feature>
<proteinExistence type="predicted"/>